<feature type="compositionally biased region" description="Low complexity" evidence="2">
    <location>
        <begin position="2962"/>
        <end position="2971"/>
    </location>
</feature>
<reference evidence="3 4" key="1">
    <citation type="submission" date="2017-09" db="EMBL/GenBank/DDBJ databases">
        <title>Genome sequencing of Besnoitia besnoiti strain Bb-Ger1.</title>
        <authorList>
            <person name="Schares G."/>
            <person name="Venepally P."/>
            <person name="Lorenzi H.A."/>
        </authorList>
    </citation>
    <scope>NUCLEOTIDE SEQUENCE [LARGE SCALE GENOMIC DNA]</scope>
    <source>
        <strain evidence="3 4">Bb-Ger1</strain>
    </source>
</reference>
<dbReference type="SUPFAM" id="SSF53474">
    <property type="entry name" value="alpha/beta-Hydrolases"/>
    <property type="match status" value="1"/>
</dbReference>
<feature type="compositionally biased region" description="Low complexity" evidence="2">
    <location>
        <begin position="2729"/>
        <end position="2746"/>
    </location>
</feature>
<feature type="compositionally biased region" description="Basic and acidic residues" evidence="2">
    <location>
        <begin position="2196"/>
        <end position="2205"/>
    </location>
</feature>
<feature type="compositionally biased region" description="Basic and acidic residues" evidence="2">
    <location>
        <begin position="2804"/>
        <end position="2819"/>
    </location>
</feature>
<organism evidence="3 4">
    <name type="scientific">Besnoitia besnoiti</name>
    <name type="common">Apicomplexan protozoan</name>
    <dbReference type="NCBI Taxonomy" id="94643"/>
    <lineage>
        <taxon>Eukaryota</taxon>
        <taxon>Sar</taxon>
        <taxon>Alveolata</taxon>
        <taxon>Apicomplexa</taxon>
        <taxon>Conoidasida</taxon>
        <taxon>Coccidia</taxon>
        <taxon>Eucoccidiorida</taxon>
        <taxon>Eimeriorina</taxon>
        <taxon>Sarcocystidae</taxon>
        <taxon>Besnoitia</taxon>
    </lineage>
</organism>
<keyword evidence="1" id="KW-0945">Host-virus interaction</keyword>
<feature type="compositionally biased region" description="Pro residues" evidence="2">
    <location>
        <begin position="245"/>
        <end position="255"/>
    </location>
</feature>
<feature type="region of interest" description="Disordered" evidence="2">
    <location>
        <begin position="3210"/>
        <end position="3246"/>
    </location>
</feature>
<feature type="region of interest" description="Disordered" evidence="2">
    <location>
        <begin position="541"/>
        <end position="610"/>
    </location>
</feature>
<feature type="compositionally biased region" description="Low complexity" evidence="2">
    <location>
        <begin position="2383"/>
        <end position="2393"/>
    </location>
</feature>
<feature type="compositionally biased region" description="Acidic residues" evidence="2">
    <location>
        <begin position="2548"/>
        <end position="2557"/>
    </location>
</feature>
<proteinExistence type="predicted"/>
<feature type="compositionally biased region" description="Low complexity" evidence="2">
    <location>
        <begin position="2772"/>
        <end position="2787"/>
    </location>
</feature>
<feature type="region of interest" description="Disordered" evidence="2">
    <location>
        <begin position="1081"/>
        <end position="1115"/>
    </location>
</feature>
<feature type="compositionally biased region" description="Basic and acidic residues" evidence="2">
    <location>
        <begin position="2394"/>
        <end position="2422"/>
    </location>
</feature>
<feature type="compositionally biased region" description="Low complexity" evidence="2">
    <location>
        <begin position="2270"/>
        <end position="2281"/>
    </location>
</feature>
<sequence length="3278" mass="342640">MSHLVKKLVSAGMFPGTLSSYDASSVPQLLLLPRLDNPELKIPLFLLLSHPRTNLRQHLSTQIQLFELLTSHLRQLERHYCLSLDHLARSRGKSLRPATARVPPDAGAKSPQSSSDCLLSPGAASAGAASREAASRSEACRPVEERISRLERCLAQTRRLLVLLHRHVMLQQQVLRRELVQGNATHDEGSLACSDLCTCGGRCLFAADAPAQEVKPHPAPKRRRPSARHRDVEAAGRGGSAGASPPSPLLSPPPRAHGAGTSGAADSSRASSAAVSSELLSGSVSSAARSASGGVSFSASAAEDAVSSLFRGPTSRVVSCPYLIIYAHGNGSDIGDIYSRSRMLSQRLHANFLLFDYPGYGKYAGAADEASVDLTLQSVLAFAMHRLHWPPQKIIFWGTSIGTGPCTRAARRLAGSVLLTQRRRLAHLLAAAAERPASEADAASAAQQDTEKTESGKTETEQTETEDRDGEQRGASARAAAERRQRKRGDFFCRGEEESESWSRQGDWPEREKSRTHKKNPVSLFLAGVAAAAFAAAGGTPWLDEDEDEEPDPRESSAASPVQDCTEDSIPVIPSPCAPATGIAPPPPLHGSSPPSPPQSSPPPSSSFSSSPSFFLSPPFSSLPSLSGAGAPGASLSPAFSSRGDAAAAASPRPVVASRVEALPVPGGLVLQCPYRSITHAATAFVPSLIARALVSSGWNVEKELLACDCPVLLIHGQADELFPWEGSLAMLDAYREVCRLRRARAAAAAAATAATVAEGPGASLGARDAPAVETKLQAATRLAAGLSAFARRDVDAWAVGHFPEKATHGDFDFCKDLVAPVQRLMKQGQQRCLEAFVGELMALWSLALQPASPSPGAGAVSVEDFFAFFQCPAAKRLPACGGAPVPAGSPLGTLPPATDFSEEPGGGTLLSLSPAATQFWAAGGPTGAAPDCVADLLFLLPPHYLARLTLSHPLVSPLLPRVADYFRLRDVNSSREENGKKVTSLRGWLRGDASLFPAGGVPTLWQGVRATGDSETDETGSDDDASRGERRRSSECSEEESGDDAGSEAAEVGSTPRRSASAVPPASLADLAEASRALSAASSPRASSSSSSEAAESSDSWESSRASASSPAASSRGWAAVVRAQAAQTARDQRHARRLRRERKKAFANAFAADPPAPPCLTLPPLQDNLLQNFSSAGALLGFLAHRYSLFLSSLLAVARERFPAPLALSSRGGPEACADDALLADVEFFVRRLYILLQPSLFVDAVYKRWRGEQRRGRSGGRRGSGKGLRDETFALDSLVVAGVRLRLAPPQTGKGALVSRSSFPGVLSAEYLPLRRPAPSLRQPQTGSRRKRRDTQADDPEAAATAGGAAESRGAHASAHGSPERSSRRGSGGGRRRRSSGDKAGRGSRSRVPRERLSPLHALFPSPKYLLFPVFVPPLPSLRSTVQWLLDALALAGEEKEEAASSSRRFAAQSAASSTELHPHISSSSSPCAAEATASLAEAAPPPALSAPPCAAGSAASATSSLSPLERGDPPREPQSASSRRAALSRKENFLRATKKQISLLFANQLLHQLLQSGLRPAFEVLGAAPTPTRVPSSVKPPFSSACASSSSAAADASRAEAAASGAEEGTRGGVPVVAGAGRDFVAGGNFFPFGWDTLFLHFFRHHFGCFLPRLVPSRFLAPEFLQTPHPAADASSSAALAAAPQQAPTLGALPTSTFSSPSPLFSRPPLAAVGSAARWGEDPEGLLRGFQRAEQFSQLRQALLQGGAEASALAPFFAPENFANVARTAAAASAASLASMLSFSLPMSLGCAFLLAPPGGSARPLPLTRGRTLPQEEGPRDLRRARVFHWRELTVAESLLAQAPHLVALADALDLNRAAHTAVAAAAREDSPPGDREGRGEPQTGGRRGADAEARDSEAEGVVRHHAAGAAVEGGWREGRRKALAPQLLAGLPPSLLSATRRAAERARAREEQTRAESVERYHASGDEPRERRKKHVASALSFLPFGSKAQGAQRGETPNKCGGRPLAVGDIESPLRRDDAAAGDLRHASEESAAAEEDGDGPSHEKAREAWQREAPILSFFQSSFVFSQPMFCLSEFPQRPVRGGSSSPPLAPSFRLPSRFLAALRGCLEAHDARGRPPPAAAEAGRGTGVSVERKGDTSQAEAARAAGRHGEGDEMVQDFPRGEREAGAQIKTDDVAWAFFCACREADPVEGRKRRADESPAPSRGSAEDRRHSGGEACGNQANCERELNGFFFSSSVSSPAPSSSPRSCVALQQPSPPELRDPPSGASSTTAPSRETSAEGAAEDASRARGVKDTPTQTTTPCRQSSVASLHATPSPLPAGATSLLGRPSSAPFASSPCAGGTLPDRTPSAGAGAAVPSSASPPPCAREADERRAAASALFLSGAGDCRRIDTDEAGRVAGEETEDSRSHEARTGEEEEDGEDEGDDGSLPVQEMPIRPAPPRARSSCPPLSGDLQGKSYSHLLPVDTTTVRDEQRTLAEWSLLAALVRAELATASLLRRSTTLQLGSSGSGGVPEGDTDIARGEERHGAEEPERHRSDGESEGDGGNSDEEELLRLVLGAKPVQGWKAAASPTLPFHPLTVALERLLLYALDQLHRYDSAPLSTHLLPSFPVVPFSSSLLPFLPRKLAAANPSPASASPSCAYGHSWAAHAPPHVPARPPGFASSSSTMPSLPQPRGPFFPRAPPVAAPPAFDSSAAASASQHLSSSFSPHQGASRPPAPLAGWGAPSSASGASAAPSRQALQEDRGLADSLAALPPLEPRAPPAAAESAEAAEPAAWAQGRSAGAQSTPRGDSNAVDKFEGGDALLDTHRSGAGGGGCPAQRLPAPRHEGDAREAPLGSSACGAPDDRKRTVERLRSGEMPLLEVPNVLLAKSVCLDRLMRRDSTEPGAGAPRTQSATAGERLRASTVSRAPSRALSPRLRSYIGGGSPGAQHERGGGPDMLASGSDLCGDTSPSCGRLSSLPSRLLPPLSAAASGGPQSARGHFSLETASTLRERGQLVFLPHAGGAAPVFDAPVALRARPPGGDPAVAEPVSRGVSAPPLWEGHLTRPEEKLPRQALCLPGRARGGDGEGVGAFSQGESAGRAARRRSVCYVGDAQQILEQRGASAAVLPRAAVFAQQVVSAPQRPAEAPQMCKDATPRSEELLNKGLSPGMAIGEQLRLRLGLESTAGSSREIGGGSCPDLQPSQQLAVQASQLLAHAGVPGDGMRERSTRREGNGGTRADTGTTHGDESGGPIFAIDRLMTREVEDSVSELGGSRESCDSFLRCI</sequence>
<gene>
    <name evidence="3" type="ORF">BESB_025230</name>
</gene>
<dbReference type="VEuPathDB" id="ToxoDB:BESB_025230"/>
<feature type="region of interest" description="Disordered" evidence="2">
    <location>
        <begin position="2242"/>
        <end position="2467"/>
    </location>
</feature>
<feature type="compositionally biased region" description="Low complexity" evidence="2">
    <location>
        <begin position="2356"/>
        <end position="2367"/>
    </location>
</feature>
<dbReference type="STRING" id="94643.A0A2A9M7D2"/>
<feature type="region of interest" description="Disordered" evidence="2">
    <location>
        <begin position="436"/>
        <end position="519"/>
    </location>
</feature>
<feature type="compositionally biased region" description="Pro residues" evidence="2">
    <location>
        <begin position="2680"/>
        <end position="2696"/>
    </location>
</feature>
<dbReference type="OrthoDB" id="332733at2759"/>
<feature type="compositionally biased region" description="Basic and acidic residues" evidence="2">
    <location>
        <begin position="480"/>
        <end position="496"/>
    </location>
</feature>
<dbReference type="GeneID" id="40307583"/>
<evidence type="ECO:0000313" key="3">
    <source>
        <dbReference type="EMBL" id="PFH31557.1"/>
    </source>
</evidence>
<dbReference type="PANTHER" id="PTHR13037:SF24">
    <property type="entry name" value="POLYCOMB PROTEIN PCL-RELATED"/>
    <property type="match status" value="1"/>
</dbReference>
<name>A0A2A9M7D2_BESBE</name>
<protein>
    <recommendedName>
        <fullName evidence="5">Alpha/beta hydrolase family protein</fullName>
    </recommendedName>
</protein>
<feature type="region of interest" description="Disordered" evidence="2">
    <location>
        <begin position="2196"/>
        <end position="2228"/>
    </location>
</feature>
<dbReference type="RefSeq" id="XP_029215566.1">
    <property type="nucleotide sequence ID" value="XM_029361211.1"/>
</dbReference>
<feature type="compositionally biased region" description="Polar residues" evidence="2">
    <location>
        <begin position="2302"/>
        <end position="2316"/>
    </location>
</feature>
<feature type="compositionally biased region" description="Acidic residues" evidence="2">
    <location>
        <begin position="543"/>
        <end position="552"/>
    </location>
</feature>
<feature type="region of interest" description="Disordered" evidence="2">
    <location>
        <begin position="1449"/>
        <end position="1473"/>
    </location>
</feature>
<feature type="compositionally biased region" description="Basic and acidic residues" evidence="2">
    <location>
        <begin position="2527"/>
        <end position="2547"/>
    </location>
</feature>
<feature type="compositionally biased region" description="Low complexity" evidence="2">
    <location>
        <begin position="1494"/>
        <end position="1512"/>
    </location>
</feature>
<feature type="compositionally biased region" description="Pro residues" evidence="2">
    <location>
        <begin position="584"/>
        <end position="605"/>
    </location>
</feature>
<feature type="region of interest" description="Disordered" evidence="2">
    <location>
        <begin position="1868"/>
        <end position="1920"/>
    </location>
</feature>
<feature type="region of interest" description="Disordered" evidence="2">
    <location>
        <begin position="2118"/>
        <end position="2163"/>
    </location>
</feature>
<evidence type="ECO:0000313" key="4">
    <source>
        <dbReference type="Proteomes" id="UP000224006"/>
    </source>
</evidence>
<feature type="compositionally biased region" description="Low complexity" evidence="2">
    <location>
        <begin position="2242"/>
        <end position="2255"/>
    </location>
</feature>
<feature type="compositionally biased region" description="Basic and acidic residues" evidence="2">
    <location>
        <begin position="1892"/>
        <end position="1907"/>
    </location>
</feature>
<feature type="compositionally biased region" description="Low complexity" evidence="2">
    <location>
        <begin position="2336"/>
        <end position="2347"/>
    </location>
</feature>
<feature type="compositionally biased region" description="Basic and acidic residues" evidence="2">
    <location>
        <begin position="1946"/>
        <end position="1975"/>
    </location>
</feature>
<feature type="compositionally biased region" description="Basic and acidic residues" evidence="2">
    <location>
        <begin position="1025"/>
        <end position="1036"/>
    </location>
</feature>
<feature type="compositionally biased region" description="Basic and acidic residues" evidence="2">
    <location>
        <begin position="2018"/>
        <end position="2035"/>
    </location>
</feature>
<feature type="compositionally biased region" description="Acidic residues" evidence="2">
    <location>
        <begin position="1015"/>
        <end position="1024"/>
    </location>
</feature>
<evidence type="ECO:0000256" key="1">
    <source>
        <dbReference type="ARBA" id="ARBA00022581"/>
    </source>
</evidence>
<dbReference type="EMBL" id="NWUJ01000014">
    <property type="protein sequence ID" value="PFH31557.1"/>
    <property type="molecule type" value="Genomic_DNA"/>
</dbReference>
<feature type="compositionally biased region" description="Basic residues" evidence="2">
    <location>
        <begin position="218"/>
        <end position="227"/>
    </location>
</feature>
<feature type="compositionally biased region" description="Low complexity" evidence="2">
    <location>
        <begin position="2697"/>
        <end position="2718"/>
    </location>
</feature>
<keyword evidence="4" id="KW-1185">Reference proteome</keyword>
<feature type="compositionally biased region" description="Low complexity" evidence="2">
    <location>
        <begin position="256"/>
        <end position="270"/>
    </location>
</feature>
<feature type="region of interest" description="Disordered" evidence="2">
    <location>
        <begin position="1944"/>
        <end position="2054"/>
    </location>
</feature>
<evidence type="ECO:0000256" key="2">
    <source>
        <dbReference type="SAM" id="MobiDB-lite"/>
    </source>
</evidence>
<dbReference type="Proteomes" id="UP000224006">
    <property type="component" value="Unassembled WGS sequence"/>
</dbReference>
<comment type="caution">
    <text evidence="3">The sequence shown here is derived from an EMBL/GenBank/DDBJ whole genome shotgun (WGS) entry which is preliminary data.</text>
</comment>
<feature type="compositionally biased region" description="Acidic residues" evidence="2">
    <location>
        <begin position="1037"/>
        <end position="1047"/>
    </location>
</feature>
<feature type="compositionally biased region" description="Basic and acidic residues" evidence="2">
    <location>
        <begin position="449"/>
        <end position="460"/>
    </location>
</feature>
<feature type="compositionally biased region" description="Basic and acidic residues" evidence="2">
    <location>
        <begin position="3216"/>
        <end position="3226"/>
    </location>
</feature>
<feature type="region of interest" description="Disordered" evidence="2">
    <location>
        <begin position="1486"/>
        <end position="1531"/>
    </location>
</feature>
<dbReference type="PANTHER" id="PTHR13037">
    <property type="entry name" value="FORMIN"/>
    <property type="match status" value="1"/>
</dbReference>
<feature type="region of interest" description="Disordered" evidence="2">
    <location>
        <begin position="2892"/>
        <end position="2971"/>
    </location>
</feature>
<evidence type="ECO:0008006" key="5">
    <source>
        <dbReference type="Google" id="ProtNLM"/>
    </source>
</evidence>
<feature type="region of interest" description="Disordered" evidence="2">
    <location>
        <begin position="1317"/>
        <end position="1397"/>
    </location>
</feature>
<feature type="region of interest" description="Disordered" evidence="2">
    <location>
        <begin position="212"/>
        <end position="270"/>
    </location>
</feature>
<feature type="region of interest" description="Disordered" evidence="2">
    <location>
        <begin position="2512"/>
        <end position="2557"/>
    </location>
</feature>
<feature type="compositionally biased region" description="Acidic residues" evidence="2">
    <location>
        <begin position="2423"/>
        <end position="2434"/>
    </location>
</feature>
<feature type="region of interest" description="Disordered" evidence="2">
    <location>
        <begin position="2662"/>
        <end position="2859"/>
    </location>
</feature>
<feature type="compositionally biased region" description="Low complexity" evidence="2">
    <location>
        <begin position="436"/>
        <end position="446"/>
    </location>
</feature>
<feature type="region of interest" description="Disordered" evidence="2">
    <location>
        <begin position="94"/>
        <end position="122"/>
    </location>
</feature>
<dbReference type="Gene3D" id="3.40.50.1820">
    <property type="entry name" value="alpha/beta hydrolase"/>
    <property type="match status" value="2"/>
</dbReference>
<feature type="compositionally biased region" description="Low complexity" evidence="2">
    <location>
        <begin position="1449"/>
        <end position="1461"/>
    </location>
</feature>
<feature type="compositionally biased region" description="Basic and acidic residues" evidence="2">
    <location>
        <begin position="1871"/>
        <end position="1884"/>
    </location>
</feature>
<dbReference type="InterPro" id="IPR029058">
    <property type="entry name" value="AB_hydrolase_fold"/>
</dbReference>
<dbReference type="KEGG" id="bbes:BESB_025230"/>
<feature type="region of interest" description="Disordered" evidence="2">
    <location>
        <begin position="1003"/>
        <end position="1067"/>
    </location>
</feature>
<feature type="compositionally biased region" description="Low complexity" evidence="2">
    <location>
        <begin position="1345"/>
        <end position="1355"/>
    </location>
</feature>
<accession>A0A2A9M7D2</accession>